<sequence>MPQVVIAGSSTSNVAALSPPPAALQPVMRILKRPSASPSSSAASSGSPTANDQSASKSHAEREARYQAARERIFGKGRLATDATTNVQPPENGAIGIRRSAVTPVRITREPKGPPSRPAAQTSTASLEATRDAYGTTERGFSSRRGAKRDAGHHDG</sequence>
<protein>
    <submittedName>
        <fullName evidence="1">Uncharacterized protein</fullName>
    </submittedName>
</protein>
<name>A0ACC1P930_9APHY</name>
<evidence type="ECO:0000313" key="2">
    <source>
        <dbReference type="Proteomes" id="UP001144978"/>
    </source>
</evidence>
<dbReference type="Proteomes" id="UP001144978">
    <property type="component" value="Unassembled WGS sequence"/>
</dbReference>
<accession>A0ACC1P930</accession>
<reference evidence="1" key="1">
    <citation type="submission" date="2022-08" db="EMBL/GenBank/DDBJ databases">
        <title>Genome Sequence of Pycnoporus sanguineus.</title>
        <authorList>
            <person name="Buettner E."/>
        </authorList>
    </citation>
    <scope>NUCLEOTIDE SEQUENCE</scope>
    <source>
        <strain evidence="1">CG-C14</strain>
    </source>
</reference>
<keyword evidence="2" id="KW-1185">Reference proteome</keyword>
<evidence type="ECO:0000313" key="1">
    <source>
        <dbReference type="EMBL" id="KAJ2988156.1"/>
    </source>
</evidence>
<gene>
    <name evidence="1" type="ORF">NUW54_g9202</name>
</gene>
<comment type="caution">
    <text evidence="1">The sequence shown here is derived from an EMBL/GenBank/DDBJ whole genome shotgun (WGS) entry which is preliminary data.</text>
</comment>
<organism evidence="1 2">
    <name type="scientific">Trametes sanguinea</name>
    <dbReference type="NCBI Taxonomy" id="158606"/>
    <lineage>
        <taxon>Eukaryota</taxon>
        <taxon>Fungi</taxon>
        <taxon>Dikarya</taxon>
        <taxon>Basidiomycota</taxon>
        <taxon>Agaricomycotina</taxon>
        <taxon>Agaricomycetes</taxon>
        <taxon>Polyporales</taxon>
        <taxon>Polyporaceae</taxon>
        <taxon>Trametes</taxon>
    </lineage>
</organism>
<proteinExistence type="predicted"/>
<dbReference type="EMBL" id="JANSHE010003016">
    <property type="protein sequence ID" value="KAJ2988156.1"/>
    <property type="molecule type" value="Genomic_DNA"/>
</dbReference>